<name>A0ABQ9G6Z3_9NEOP</name>
<protein>
    <submittedName>
        <fullName evidence="2">Uncharacterized protein</fullName>
    </submittedName>
</protein>
<evidence type="ECO:0000313" key="2">
    <source>
        <dbReference type="EMBL" id="KAJ8866776.1"/>
    </source>
</evidence>
<organism evidence="2 3">
    <name type="scientific">Dryococelus australis</name>
    <dbReference type="NCBI Taxonomy" id="614101"/>
    <lineage>
        <taxon>Eukaryota</taxon>
        <taxon>Metazoa</taxon>
        <taxon>Ecdysozoa</taxon>
        <taxon>Arthropoda</taxon>
        <taxon>Hexapoda</taxon>
        <taxon>Insecta</taxon>
        <taxon>Pterygota</taxon>
        <taxon>Neoptera</taxon>
        <taxon>Polyneoptera</taxon>
        <taxon>Phasmatodea</taxon>
        <taxon>Verophasmatodea</taxon>
        <taxon>Anareolatae</taxon>
        <taxon>Phasmatidae</taxon>
        <taxon>Eurycanthinae</taxon>
        <taxon>Dryococelus</taxon>
    </lineage>
</organism>
<feature type="compositionally biased region" description="Basic and acidic residues" evidence="1">
    <location>
        <begin position="1216"/>
        <end position="1228"/>
    </location>
</feature>
<reference evidence="2 3" key="1">
    <citation type="submission" date="2023-02" db="EMBL/GenBank/DDBJ databases">
        <title>LHISI_Scaffold_Assembly.</title>
        <authorList>
            <person name="Stuart O.P."/>
            <person name="Cleave R."/>
            <person name="Magrath M.J.L."/>
            <person name="Mikheyev A.S."/>
        </authorList>
    </citation>
    <scope>NUCLEOTIDE SEQUENCE [LARGE SCALE GENOMIC DNA]</scope>
    <source>
        <strain evidence="2">Daus_M_001</strain>
        <tissue evidence="2">Leg muscle</tissue>
    </source>
</reference>
<feature type="region of interest" description="Disordered" evidence="1">
    <location>
        <begin position="2218"/>
        <end position="2240"/>
    </location>
</feature>
<keyword evidence="3" id="KW-1185">Reference proteome</keyword>
<accession>A0ABQ9G6Z3</accession>
<gene>
    <name evidence="2" type="ORF">PR048_032637</name>
</gene>
<evidence type="ECO:0000256" key="1">
    <source>
        <dbReference type="SAM" id="MobiDB-lite"/>
    </source>
</evidence>
<feature type="compositionally biased region" description="Basic residues" evidence="1">
    <location>
        <begin position="2267"/>
        <end position="2299"/>
    </location>
</feature>
<feature type="region of interest" description="Disordered" evidence="1">
    <location>
        <begin position="1216"/>
        <end position="1237"/>
    </location>
</feature>
<comment type="caution">
    <text evidence="2">The sequence shown here is derived from an EMBL/GenBank/DDBJ whole genome shotgun (WGS) entry which is preliminary data.</text>
</comment>
<feature type="region of interest" description="Disordered" evidence="1">
    <location>
        <begin position="2259"/>
        <end position="2299"/>
    </location>
</feature>
<dbReference type="Proteomes" id="UP001159363">
    <property type="component" value="Chromosome 15"/>
</dbReference>
<evidence type="ECO:0000313" key="3">
    <source>
        <dbReference type="Proteomes" id="UP001159363"/>
    </source>
</evidence>
<sequence length="2299" mass="258162">MPLVGGVSSGISSFTPLSHFHAAPYSPHLRVKLVEYGAKDTAHRIRGYSSLELASYDWLQRVVKGLRLAGPVAPADEQAGFDSQRGSPPISARKESCRTMPLVCGFSWESPVSLAFAFPALLQLTSLHSHRLSRFGQSLHSLTFRSSLPTVPWKFQSEFKLKCVQLWTVICFKGWFQKRFVNAVALARTSAETGDLGRLRPSSRHLTGSINFPPPWCSGNKGAYATGVTNLVVPLTRSDPQGTNCEYLMAARKTVLLSADDLAVRVMYYVWSAAGKYGLAHLHGAAGSSSPPSSNHPAQAYYYVRRQNYIFFASTTIIVTIFTGRISLSSPVEICAVRDGDFFLSLTSKLLTLSRTAYKAKIDEPLRPTPTGVHKPASRLARIGFTVIMVPLSSSSRTEPEHLGEDVFIVIDVAPRDKVPGSLFTLVAADCGQRSHMIEITTYHAADESCSFTFHDIHVYSKPMLADCCTCSRCTQQEPVTTVQPRETSSEGPITRLLWTVDDPETTLFHTRLTIAADSSRFCLFKAVSPRAMREQLRALFKTIRTFRYVPSEVAQRLSFGARNSGGPGFESRSDPGFGFPWFSRNRSEMVPLQRPRPIPSYSTPNPYSLNNLLRLQYEVDRFRWLRTKLPRVPTSNYFSANTSSDNGMVWILVYGKEYRNGLAWPCLLMQESPAAALIGVGRALWPMSYPVLVTFPHCSRRRTLTVFVTMIPVMVPRYSSTMLEAITNHSSIMLSREPWKPHGFRHNDSRHGTTILYHNAGGNNKPLQYYAFSRACEASRFPLGSLTVFVAMIPVMVPRYSSTMLEAITNHCSIMLSREPWKPHGFRHNDVTVAMMFSYVWFRNLICTVQRYGGNTARLARMGDEALGVRGHGGRVVRRSGFNPGRVTPDFRMWESCRTMPLDRWVFLGDISFPPPFPSGAAPYSPQSPSSALKTSMLRAVLSDMSEKMGQFSIMHEPHLCYVEVRHFLQQDKQFSDISQASCWCLLNIVNIVIATSHSAVTLSVIVSSTKLAIPTASVRISWLEVAEGTQTVEFRRGAVWHIKHSALPSDSQRGAEMNCPSSARYIHEFQIDFKGIVELERTCLFEGRTCWHRRGRKRNYTGIIVTVDLGEYRACFGENESTFISANDLVRGFIVSRTRLVTCRVDEEEKERELSYDSDGGRPGNDGFRIIKAPRGLWSYCFRPITEECSGLLTSFSQRVSGCVEPSRRHGDFYKYRGRPPGRDRLQTSNGRRRSATTEKEVCDCKYQAVECAAGRLDYWTSFRMWVSSDTMPTYETPGVTRPGIEPVLPRGSHVCPAFSFRLNSILTSITLIGSQELVITNSRQFPSTRKQPIGVQQRSRSKLLMKTGSFEGETTAIGTRSKFFTLYIQVQCSVDSCFTSTLSFVRMRHGNILEAELNQGSRNAGSNHIRKASRLLSVEGIRQSTVQKVEASYTACNHVSICRPPEKDVEFYTLWRCIRHARTAAVANAGKAQASARKQKVSFSDFSFSLMRLEIWNTADVYGGQIHNIDINHKEKGCGVKYDICQRSSLYRRHMSAQDNCRPAEDFNHFGGQRLAGGGGGVSKRRERSMSNLVSGRWKKRSSAERLVKKIVKKCSLSRDSNTYQTHVACQARGLSSTFADDVGNTLCAMIASAGNVTEHVLETSQNTCWKRHRTRADTTEVKLQQHTPAKWTHWLAICLYGGNPPISYKRYKIRTPKTSSSISRSLIGRMPGQRRVLYCYFTVSMAVYFQAGKEQGRVNRGVLPGVSSEATERELSPLVKVGGRPSVAASDLRPEIKHREVPFAPSPLSYSLAAEARAWRWPSRLCRVDTYRLSPAERRESAIMNVFRPLAFPELELLRRVFEMRNTHPQTRAIEYLQDVKHIRDTISEYFKIVEKRLSHGKMGTFESPAEDPREDPPTSGIVLHDSHIQESWSDPAGDRTRIALVGDEWANRSATLAPMLRKGFYSVTTETLHALRVGACVACIAPSLLDLVRGVPTKQATHEDCSPALLYARLRGLAYRSLNSRIIPVSTHSFWHAADRRRKISGLKACLQLAVPVDVGVDMSGTRRQVTLPPGFHRSLLLCAGFPLTLLRVPVPARDLGHPRFADYLPRGASALMHWSTEPRGEISLLYTDDARVYLRYQTDAYSTGVRAQFRKCSRVGNGSNSGVATHALLPLADTLSIACEVANVSMEQRRNERAAGIGDLRENPADQRHRPARFSLAKIRSELAGDSTWFPSVGGEQSKNNSGEEKLKISKHEKFIRNTRSEMNARIIEGNMEINRRTRRRKSRKRRERRRGKKMGRRSSKKEKKKDEI</sequence>
<dbReference type="EMBL" id="JARBHB010000016">
    <property type="protein sequence ID" value="KAJ8866776.1"/>
    <property type="molecule type" value="Genomic_DNA"/>
</dbReference>
<proteinExistence type="predicted"/>